<dbReference type="AlphaFoldDB" id="A0A9X1Y639"/>
<reference evidence="1" key="1">
    <citation type="submission" date="2022-04" db="EMBL/GenBank/DDBJ databases">
        <title>Roseomonas acroporae sp. nov., isolated from coral Acropora digitifera.</title>
        <authorList>
            <person name="Sun H."/>
        </authorList>
    </citation>
    <scope>NUCLEOTIDE SEQUENCE</scope>
    <source>
        <strain evidence="1">NAR14</strain>
    </source>
</reference>
<accession>A0A9X1Y639</accession>
<keyword evidence="2" id="KW-1185">Reference proteome</keyword>
<proteinExistence type="predicted"/>
<protein>
    <submittedName>
        <fullName evidence="1">Uncharacterized protein</fullName>
    </submittedName>
</protein>
<sequence>MPDLDSREVDALIRRLIACREAMLPPISRGDPAPGTAVLTSNEMRWWVEPSPVPGHVTFCLLHPGLGWIGQHITPGAVDRLVTEIRQAGTRETRTTRPR</sequence>
<organism evidence="1 2">
    <name type="scientific">Roseomonas acroporae</name>
    <dbReference type="NCBI Taxonomy" id="2937791"/>
    <lineage>
        <taxon>Bacteria</taxon>
        <taxon>Pseudomonadati</taxon>
        <taxon>Pseudomonadota</taxon>
        <taxon>Alphaproteobacteria</taxon>
        <taxon>Acetobacterales</taxon>
        <taxon>Roseomonadaceae</taxon>
        <taxon>Roseomonas</taxon>
    </lineage>
</organism>
<dbReference type="RefSeq" id="WP_248666283.1">
    <property type="nucleotide sequence ID" value="NZ_JALPRX010000026.1"/>
</dbReference>
<dbReference type="Proteomes" id="UP001139516">
    <property type="component" value="Unassembled WGS sequence"/>
</dbReference>
<evidence type="ECO:0000313" key="1">
    <source>
        <dbReference type="EMBL" id="MCK8784158.1"/>
    </source>
</evidence>
<dbReference type="EMBL" id="JALPRX010000026">
    <property type="protein sequence ID" value="MCK8784158.1"/>
    <property type="molecule type" value="Genomic_DNA"/>
</dbReference>
<comment type="caution">
    <text evidence="1">The sequence shown here is derived from an EMBL/GenBank/DDBJ whole genome shotgun (WGS) entry which is preliminary data.</text>
</comment>
<gene>
    <name evidence="1" type="ORF">M0638_07185</name>
</gene>
<evidence type="ECO:0000313" key="2">
    <source>
        <dbReference type="Proteomes" id="UP001139516"/>
    </source>
</evidence>
<name>A0A9X1Y639_9PROT</name>